<dbReference type="InterPro" id="IPR050715">
    <property type="entry name" value="LRR-SigEffector_domain"/>
</dbReference>
<evidence type="ECO:0000313" key="3">
    <source>
        <dbReference type="Proteomes" id="UP001642483"/>
    </source>
</evidence>
<feature type="compositionally biased region" description="Polar residues" evidence="1">
    <location>
        <begin position="23"/>
        <end position="44"/>
    </location>
</feature>
<evidence type="ECO:0000313" key="2">
    <source>
        <dbReference type="EMBL" id="CAK8688233.1"/>
    </source>
</evidence>
<evidence type="ECO:0000256" key="1">
    <source>
        <dbReference type="SAM" id="MobiDB-lite"/>
    </source>
</evidence>
<reference evidence="2 3" key="1">
    <citation type="submission" date="2024-02" db="EMBL/GenBank/DDBJ databases">
        <authorList>
            <person name="Daric V."/>
            <person name="Darras S."/>
        </authorList>
    </citation>
    <scope>NUCLEOTIDE SEQUENCE [LARGE SCALE GENOMIC DNA]</scope>
</reference>
<accession>A0ABP0GBE9</accession>
<dbReference type="PANTHER" id="PTHR45752">
    <property type="entry name" value="LEUCINE-RICH REPEAT-CONTAINING"/>
    <property type="match status" value="1"/>
</dbReference>
<evidence type="ECO:0008006" key="4">
    <source>
        <dbReference type="Google" id="ProtNLM"/>
    </source>
</evidence>
<keyword evidence="3" id="KW-1185">Reference proteome</keyword>
<dbReference type="Pfam" id="PF13855">
    <property type="entry name" value="LRR_8"/>
    <property type="match status" value="1"/>
</dbReference>
<feature type="region of interest" description="Disordered" evidence="1">
    <location>
        <begin position="1"/>
        <end position="67"/>
    </location>
</feature>
<dbReference type="InterPro" id="IPR001611">
    <property type="entry name" value="Leu-rich_rpt"/>
</dbReference>
<name>A0ABP0GBE9_CLALP</name>
<sequence length="187" mass="21296">MNQEQGALKEAAQKAASNLDYKGNSQAEPSQTDEMNDNTVQTHGAQGKLSFSKIRATTDNGKEPSRKISVKYEDMRVTKKPSKNKKQNKAMAHEVQKKINRCKEMQEKRLDLSKLDLVALPTTIKDMPQLTELYLYKNKLTKVPDELGSLNHLQTLALNKNHLMNLPLSLQNLKQIKMLDFRCITEE</sequence>
<dbReference type="Proteomes" id="UP001642483">
    <property type="component" value="Unassembled WGS sequence"/>
</dbReference>
<proteinExistence type="predicted"/>
<organism evidence="2 3">
    <name type="scientific">Clavelina lepadiformis</name>
    <name type="common">Light-bulb sea squirt</name>
    <name type="synonym">Ascidia lepadiformis</name>
    <dbReference type="NCBI Taxonomy" id="159417"/>
    <lineage>
        <taxon>Eukaryota</taxon>
        <taxon>Metazoa</taxon>
        <taxon>Chordata</taxon>
        <taxon>Tunicata</taxon>
        <taxon>Ascidiacea</taxon>
        <taxon>Aplousobranchia</taxon>
        <taxon>Clavelinidae</taxon>
        <taxon>Clavelina</taxon>
    </lineage>
</organism>
<comment type="caution">
    <text evidence="2">The sequence shown here is derived from an EMBL/GenBank/DDBJ whole genome shotgun (WGS) entry which is preliminary data.</text>
</comment>
<dbReference type="EMBL" id="CAWYQH010000108">
    <property type="protein sequence ID" value="CAK8688233.1"/>
    <property type="molecule type" value="Genomic_DNA"/>
</dbReference>
<protein>
    <recommendedName>
        <fullName evidence="4">Leucine-rich repeat protein SHOC-2</fullName>
    </recommendedName>
</protein>
<dbReference type="SUPFAM" id="SSF52058">
    <property type="entry name" value="L domain-like"/>
    <property type="match status" value="1"/>
</dbReference>
<gene>
    <name evidence="2" type="ORF">CVLEPA_LOCUS20259</name>
</gene>
<dbReference type="Gene3D" id="3.80.10.10">
    <property type="entry name" value="Ribonuclease Inhibitor"/>
    <property type="match status" value="1"/>
</dbReference>
<dbReference type="PANTHER" id="PTHR45752:SF187">
    <property type="entry name" value="LEUCINE-RICH REPEAT AND IQ DOMAIN-CONTAINING PROTEIN 4"/>
    <property type="match status" value="1"/>
</dbReference>
<dbReference type="InterPro" id="IPR032675">
    <property type="entry name" value="LRR_dom_sf"/>
</dbReference>